<dbReference type="Proteomes" id="UP000233180">
    <property type="component" value="Unassembled WGS sequence"/>
</dbReference>
<accession>A0A2K6KR74</accession>
<proteinExistence type="predicted"/>
<keyword evidence="2" id="KW-1185">Reference proteome</keyword>
<protein>
    <submittedName>
        <fullName evidence="1">Uncharacterized protein</fullName>
    </submittedName>
</protein>
<evidence type="ECO:0000313" key="2">
    <source>
        <dbReference type="Proteomes" id="UP000233180"/>
    </source>
</evidence>
<organism evidence="1 2">
    <name type="scientific">Rhinopithecus bieti</name>
    <name type="common">Black snub-nosed monkey</name>
    <name type="synonym">Pygathrix bieti</name>
    <dbReference type="NCBI Taxonomy" id="61621"/>
    <lineage>
        <taxon>Eukaryota</taxon>
        <taxon>Metazoa</taxon>
        <taxon>Chordata</taxon>
        <taxon>Craniata</taxon>
        <taxon>Vertebrata</taxon>
        <taxon>Euteleostomi</taxon>
        <taxon>Mammalia</taxon>
        <taxon>Eutheria</taxon>
        <taxon>Euarchontoglires</taxon>
        <taxon>Primates</taxon>
        <taxon>Haplorrhini</taxon>
        <taxon>Catarrhini</taxon>
        <taxon>Cercopithecidae</taxon>
        <taxon>Colobinae</taxon>
        <taxon>Rhinopithecus</taxon>
    </lineage>
</organism>
<reference evidence="1" key="3">
    <citation type="submission" date="2025-09" db="UniProtKB">
        <authorList>
            <consortium name="Ensembl"/>
        </authorList>
    </citation>
    <scope>IDENTIFICATION</scope>
</reference>
<sequence length="64" mass="7151">MDDFIHPFSKDTKQIFLNTCTVLKKPGHQNVFSANSAILGLQLGELGPHFLPELWASLEVKAQE</sequence>
<reference evidence="1 2" key="1">
    <citation type="submission" date="2016-06" db="EMBL/GenBank/DDBJ databases">
        <title>Genome of Rhinopithecus bieti.</title>
        <authorList>
            <person name="Wu"/>
            <person name="C.-I. and Zhang"/>
            <person name="Y."/>
        </authorList>
    </citation>
    <scope>NUCLEOTIDE SEQUENCE</scope>
</reference>
<dbReference type="OMA" id="GPHFLPE"/>
<dbReference type="GeneTree" id="ENSGT00910000148194"/>
<dbReference type="Ensembl" id="ENSRBIT00000037566.1">
    <property type="protein sequence ID" value="ENSRBIP00000013765.1"/>
    <property type="gene ID" value="ENSRBIG00000030963.1"/>
</dbReference>
<reference evidence="1" key="2">
    <citation type="submission" date="2025-08" db="UniProtKB">
        <authorList>
            <consortium name="Ensembl"/>
        </authorList>
    </citation>
    <scope>IDENTIFICATION</scope>
</reference>
<dbReference type="AlphaFoldDB" id="A0A2K6KR74"/>
<name>A0A2K6KR74_RHIBE</name>
<evidence type="ECO:0000313" key="1">
    <source>
        <dbReference type="Ensembl" id="ENSRBIP00000013765.1"/>
    </source>
</evidence>